<reference evidence="2 3" key="1">
    <citation type="submission" date="2019-09" db="EMBL/GenBank/DDBJ databases">
        <authorList>
            <person name="Chandra G."/>
            <person name="Truman W A."/>
        </authorList>
    </citation>
    <scope>NUCLEOTIDE SEQUENCE [LARGE SCALE GENOMIC DNA]</scope>
    <source>
        <strain evidence="2">PS624</strain>
    </source>
</reference>
<protein>
    <submittedName>
        <fullName evidence="2">Uncharacterized protein</fullName>
    </submittedName>
</protein>
<dbReference type="EMBL" id="CABVGZ010000021">
    <property type="protein sequence ID" value="VVM81543.1"/>
    <property type="molecule type" value="Genomic_DNA"/>
</dbReference>
<name>A0A5E6SSC3_PSEFL</name>
<organism evidence="2 3">
    <name type="scientific">Pseudomonas fluorescens</name>
    <dbReference type="NCBI Taxonomy" id="294"/>
    <lineage>
        <taxon>Bacteria</taxon>
        <taxon>Pseudomonadati</taxon>
        <taxon>Pseudomonadota</taxon>
        <taxon>Gammaproteobacteria</taxon>
        <taxon>Pseudomonadales</taxon>
        <taxon>Pseudomonadaceae</taxon>
        <taxon>Pseudomonas</taxon>
    </lineage>
</organism>
<feature type="region of interest" description="Disordered" evidence="1">
    <location>
        <begin position="284"/>
        <end position="309"/>
    </location>
</feature>
<proteinExistence type="predicted"/>
<evidence type="ECO:0000256" key="1">
    <source>
        <dbReference type="SAM" id="MobiDB-lite"/>
    </source>
</evidence>
<feature type="compositionally biased region" description="Basic and acidic residues" evidence="1">
    <location>
        <begin position="284"/>
        <end position="298"/>
    </location>
</feature>
<accession>A0A5E6SSC3</accession>
<gene>
    <name evidence="2" type="ORF">PS624_02339</name>
</gene>
<dbReference type="Proteomes" id="UP000326241">
    <property type="component" value="Unassembled WGS sequence"/>
</dbReference>
<sequence length="360" mass="39223">MPWCFFTRLSHFIALEIGQVGGLLGIEDIADFFAEFARVFGVGDDPAIAADQGHLPGAAVELLVGCEEHFLNEVHRQVSADDALEGAIEHDRFNKGGEHDDLVADLVRRRIDHTGFFALLRAQVVLAGAHAGGQVFLVVNVDQFVQAEGAVIVAEPPRQKTPVGRVDASHAGADIGRVIVVKSIFFPADVSAENFRVLFDVLFDQADQLLATDSEARLTIGARRTEQGVDPHQPAGNQQRRFEFALDLADLGLRQRGQALFDDLLELRLGALLHHLLRARTGEQRIQHQRGDHTEHDGAGQGGDGKLDRLELHGSSARKRTSAVIYRQAALGHERGQWQLNADVANGSVRDAVAEALPLL</sequence>
<evidence type="ECO:0000313" key="2">
    <source>
        <dbReference type="EMBL" id="VVM81543.1"/>
    </source>
</evidence>
<evidence type="ECO:0000313" key="3">
    <source>
        <dbReference type="Proteomes" id="UP000326241"/>
    </source>
</evidence>
<dbReference type="AlphaFoldDB" id="A0A5E6SSC3"/>